<evidence type="ECO:0000256" key="3">
    <source>
        <dbReference type="RuleBase" id="RU003707"/>
    </source>
</evidence>
<dbReference type="PANTHER" id="PTHR11941">
    <property type="entry name" value="ENOYL-COA HYDRATASE-RELATED"/>
    <property type="match status" value="1"/>
</dbReference>
<organism evidence="4 5">
    <name type="scientific">Tumebacillus lacus</name>
    <dbReference type="NCBI Taxonomy" id="2995335"/>
    <lineage>
        <taxon>Bacteria</taxon>
        <taxon>Bacillati</taxon>
        <taxon>Bacillota</taxon>
        <taxon>Bacilli</taxon>
        <taxon>Bacillales</taxon>
        <taxon>Alicyclobacillaceae</taxon>
        <taxon>Tumebacillus</taxon>
    </lineage>
</organism>
<evidence type="ECO:0000313" key="5">
    <source>
        <dbReference type="Proteomes" id="UP001208017"/>
    </source>
</evidence>
<protein>
    <submittedName>
        <fullName evidence="4">Enoyl-CoA hydratase-related protein</fullName>
    </submittedName>
</protein>
<dbReference type="InterPro" id="IPR001753">
    <property type="entry name" value="Enoyl-CoA_hydra/iso"/>
</dbReference>
<dbReference type="CDD" id="cd06558">
    <property type="entry name" value="crotonase-like"/>
    <property type="match status" value="1"/>
</dbReference>
<evidence type="ECO:0000256" key="1">
    <source>
        <dbReference type="ARBA" id="ARBA00005254"/>
    </source>
</evidence>
<evidence type="ECO:0000256" key="2">
    <source>
        <dbReference type="ARBA" id="ARBA00023239"/>
    </source>
</evidence>
<dbReference type="InterPro" id="IPR029045">
    <property type="entry name" value="ClpP/crotonase-like_dom_sf"/>
</dbReference>
<dbReference type="Proteomes" id="UP001208017">
    <property type="component" value="Unassembled WGS sequence"/>
</dbReference>
<keyword evidence="5" id="KW-1185">Reference proteome</keyword>
<sequence length="260" mass="27652">MAYENLLFEIRDGVGLITLNRPKALNALNSALLTELGHLLDEIAVNEEIRAVVITGSGDKAFAAGADISEMQPMTAMEGRKFSANGMNAITKLETIPQPTIAAVNGFALGGGCEVVLACDIRVASTKAKFGQPEVNLGVTPGFGATQRLPRLVGAGIAKELLLTGDVINAERAHQIGLANHVVEPEELLNKAFEIANKIASKGQLAVKMTKQGVNEGLNMDVERGLQYETELFALSFSTEDQKEGMAAFLEKRAAAFKGK</sequence>
<keyword evidence="2" id="KW-0456">Lyase</keyword>
<dbReference type="Pfam" id="PF00378">
    <property type="entry name" value="ECH_1"/>
    <property type="match status" value="1"/>
</dbReference>
<name>A0ABT3WY79_9BACL</name>
<gene>
    <name evidence="4" type="ORF">OS242_06595</name>
</gene>
<dbReference type="PROSITE" id="PS00166">
    <property type="entry name" value="ENOYL_COA_HYDRATASE"/>
    <property type="match status" value="1"/>
</dbReference>
<dbReference type="RefSeq" id="WP_267150862.1">
    <property type="nucleotide sequence ID" value="NZ_JAPMLT010000002.1"/>
</dbReference>
<dbReference type="Gene3D" id="3.90.226.10">
    <property type="entry name" value="2-enoyl-CoA Hydratase, Chain A, domain 1"/>
    <property type="match status" value="1"/>
</dbReference>
<dbReference type="SUPFAM" id="SSF52096">
    <property type="entry name" value="ClpP/crotonase"/>
    <property type="match status" value="1"/>
</dbReference>
<accession>A0ABT3WY79</accession>
<evidence type="ECO:0000313" key="4">
    <source>
        <dbReference type="EMBL" id="MCX7569627.1"/>
    </source>
</evidence>
<dbReference type="InterPro" id="IPR018376">
    <property type="entry name" value="Enoyl-CoA_hyd/isom_CS"/>
</dbReference>
<dbReference type="PANTHER" id="PTHR11941:SF54">
    <property type="entry name" value="ENOYL-COA HYDRATASE, MITOCHONDRIAL"/>
    <property type="match status" value="1"/>
</dbReference>
<proteinExistence type="inferred from homology"/>
<dbReference type="EMBL" id="JAPMLT010000002">
    <property type="protein sequence ID" value="MCX7569627.1"/>
    <property type="molecule type" value="Genomic_DNA"/>
</dbReference>
<comment type="similarity">
    <text evidence="1 3">Belongs to the enoyl-CoA hydratase/isomerase family.</text>
</comment>
<comment type="caution">
    <text evidence="4">The sequence shown here is derived from an EMBL/GenBank/DDBJ whole genome shotgun (WGS) entry which is preliminary data.</text>
</comment>
<dbReference type="Gene3D" id="1.10.12.10">
    <property type="entry name" value="Lyase 2-enoyl-coa Hydratase, Chain A, domain 2"/>
    <property type="match status" value="1"/>
</dbReference>
<reference evidence="4 5" key="1">
    <citation type="submission" date="2022-11" db="EMBL/GenBank/DDBJ databases">
        <title>Study of microbial diversity in lake waters.</title>
        <authorList>
            <person name="Zhang J."/>
        </authorList>
    </citation>
    <scope>NUCLEOTIDE SEQUENCE [LARGE SCALE GENOMIC DNA]</scope>
    <source>
        <strain evidence="4 5">DT12</strain>
    </source>
</reference>
<dbReference type="InterPro" id="IPR014748">
    <property type="entry name" value="Enoyl-CoA_hydra_C"/>
</dbReference>